<dbReference type="InterPro" id="IPR032095">
    <property type="entry name" value="Sacchrp_dh-like_C"/>
</dbReference>
<organism evidence="4 5">
    <name type="scientific">Aliiroseovarius halocynthiae</name>
    <dbReference type="NCBI Taxonomy" id="985055"/>
    <lineage>
        <taxon>Bacteria</taxon>
        <taxon>Pseudomonadati</taxon>
        <taxon>Pseudomonadota</taxon>
        <taxon>Alphaproteobacteria</taxon>
        <taxon>Rhodobacterales</taxon>
        <taxon>Paracoccaceae</taxon>
        <taxon>Aliiroseovarius</taxon>
    </lineage>
</organism>
<dbReference type="Gene3D" id="3.30.360.10">
    <property type="entry name" value="Dihydrodipicolinate Reductase, domain 2"/>
    <property type="match status" value="1"/>
</dbReference>
<dbReference type="GO" id="GO:0004753">
    <property type="term" value="F:saccharopine dehydrogenase activity"/>
    <property type="evidence" value="ECO:0007669"/>
    <property type="project" value="TreeGrafter"/>
</dbReference>
<proteinExistence type="predicted"/>
<dbReference type="Pfam" id="PF16653">
    <property type="entry name" value="Sacchrp_dh_C"/>
    <property type="match status" value="1"/>
</dbReference>
<feature type="domain" description="Saccharopine dehydrogenase-like C-terminal" evidence="3">
    <location>
        <begin position="117"/>
        <end position="367"/>
    </location>
</feature>
<gene>
    <name evidence="4" type="ORF">FIL88_11755</name>
</gene>
<feature type="domain" description="Saccharopine dehydrogenase NADP binding" evidence="2">
    <location>
        <begin position="16"/>
        <end position="113"/>
    </location>
</feature>
<evidence type="ECO:0000256" key="1">
    <source>
        <dbReference type="ARBA" id="ARBA00023002"/>
    </source>
</evidence>
<keyword evidence="5" id="KW-1185">Reference proteome</keyword>
<dbReference type="Proteomes" id="UP000315816">
    <property type="component" value="Unassembled WGS sequence"/>
</dbReference>
<sequence length="380" mass="41817">MTIHWCGTGLSAIPGLRRLIENGREVTVWNRTVEKAEEAVGDLTKDIRAFSLNELAEALKPGDIAVSMLPGDLHVPVAKLCLENGAHFVSSSYIAPEIKALDDAFKEAGLACVNEIGLDPGIDHLMAHWLVADYRASDAYDAGNKLSFISYCGGVPKIPNPFRYKFSWSPLGVLKALRSPSKSIKDGQPYDVARPWDAISSYDAPLQKPESFEVYPNRDSLPFMEDYKFDPAWDVDLFVRGTLRLNGWADAWKDVFAEVETLEGDAGDARLKEMSDQFWDENSYDEGEPDRVIMCVALKAHKDGADAYHKTYVMDAWGDDRGTAMARLVSTPVSLAIDMVLDGKAPAGVTAATADPELIETWMGHVKELAQHVAVVDHTA</sequence>
<dbReference type="Gene3D" id="3.40.50.720">
    <property type="entry name" value="NAD(P)-binding Rossmann-like Domain"/>
    <property type="match status" value="1"/>
</dbReference>
<name>A0A545SP64_9RHOB</name>
<dbReference type="AlphaFoldDB" id="A0A545SP64"/>
<protein>
    <submittedName>
        <fullName evidence="4">Saccharopine dehydrogenase</fullName>
    </submittedName>
</protein>
<dbReference type="SUPFAM" id="SSF51735">
    <property type="entry name" value="NAD(P)-binding Rossmann-fold domains"/>
    <property type="match status" value="1"/>
</dbReference>
<comment type="caution">
    <text evidence="4">The sequence shown here is derived from an EMBL/GenBank/DDBJ whole genome shotgun (WGS) entry which is preliminary data.</text>
</comment>
<dbReference type="InterPro" id="IPR051168">
    <property type="entry name" value="AASS"/>
</dbReference>
<evidence type="ECO:0000313" key="5">
    <source>
        <dbReference type="Proteomes" id="UP000315816"/>
    </source>
</evidence>
<dbReference type="GO" id="GO:0019878">
    <property type="term" value="P:lysine biosynthetic process via aminoadipic acid"/>
    <property type="evidence" value="ECO:0007669"/>
    <property type="project" value="TreeGrafter"/>
</dbReference>
<evidence type="ECO:0000259" key="2">
    <source>
        <dbReference type="Pfam" id="PF03435"/>
    </source>
</evidence>
<dbReference type="PANTHER" id="PTHR11133:SF23">
    <property type="entry name" value="SACCHAROPINE DEHYDROGENASE [NAD(+), L-LYSINE-FORMING]"/>
    <property type="match status" value="1"/>
</dbReference>
<dbReference type="InterPro" id="IPR036291">
    <property type="entry name" value="NAD(P)-bd_dom_sf"/>
</dbReference>
<evidence type="ECO:0000259" key="3">
    <source>
        <dbReference type="Pfam" id="PF16653"/>
    </source>
</evidence>
<evidence type="ECO:0000313" key="4">
    <source>
        <dbReference type="EMBL" id="TQV66770.1"/>
    </source>
</evidence>
<dbReference type="Pfam" id="PF03435">
    <property type="entry name" value="Sacchrp_dh_NADP"/>
    <property type="match status" value="1"/>
</dbReference>
<keyword evidence="1" id="KW-0560">Oxidoreductase</keyword>
<reference evidence="4 5" key="1">
    <citation type="submission" date="2019-06" db="EMBL/GenBank/DDBJ databases">
        <title>A novel species of marine bacteria.</title>
        <authorList>
            <person name="Wang Y."/>
        </authorList>
    </citation>
    <scope>NUCLEOTIDE SEQUENCE [LARGE SCALE GENOMIC DNA]</scope>
    <source>
        <strain evidence="4 5">MA1-10</strain>
    </source>
</reference>
<dbReference type="RefSeq" id="WP_142854067.1">
    <property type="nucleotide sequence ID" value="NZ_FXWW01000004.1"/>
</dbReference>
<dbReference type="OrthoDB" id="973788at2"/>
<dbReference type="GO" id="GO:0005737">
    <property type="term" value="C:cytoplasm"/>
    <property type="evidence" value="ECO:0007669"/>
    <property type="project" value="TreeGrafter"/>
</dbReference>
<dbReference type="EMBL" id="VICH01000008">
    <property type="protein sequence ID" value="TQV66770.1"/>
    <property type="molecule type" value="Genomic_DNA"/>
</dbReference>
<dbReference type="PANTHER" id="PTHR11133">
    <property type="entry name" value="SACCHAROPINE DEHYDROGENASE"/>
    <property type="match status" value="1"/>
</dbReference>
<dbReference type="SUPFAM" id="SSF55347">
    <property type="entry name" value="Glyceraldehyde-3-phosphate dehydrogenase-like, C-terminal domain"/>
    <property type="match status" value="1"/>
</dbReference>
<dbReference type="InterPro" id="IPR005097">
    <property type="entry name" value="Sacchrp_dh_NADP-bd"/>
</dbReference>
<accession>A0A545SP64</accession>